<evidence type="ECO:0000313" key="6">
    <source>
        <dbReference type="Proteomes" id="UP000245081"/>
    </source>
</evidence>
<keyword evidence="3" id="KW-0479">Metal-binding</keyword>
<comment type="similarity">
    <text evidence="1">Belongs to the ADP-ribosylglycohydrolase family.</text>
</comment>
<sequence>MSSAITEPLRLALGYHPGDKPVSKGAVLAGVFGALMGDAFGVPHEFKPPYILPTADHLNLVMPAHYPKTYSGIPYGTWSDDGSQLLCLLDSLESEGGQLVLSTFGARLLAWYERSLHQAGGIVFDCGGQTAYALGRLKEGVTPCRAALSRFTAEAERSSNGNGALMRALPAAFSSVLWEVSEEEAVRMGAQQSRITHAHPISMITCALYTQLAIQVMHGSRLPSWKDRAISAAHQLESELELSDEELKALDEIRRFGRSEMPTGGGYVVNSFWSAIYALDRSTDYLSAIRAAVSLGDDTDTTACIVGGLAALEHGLATVPTQWWEVLTLPEESVGLLTRIAA</sequence>
<evidence type="ECO:0000313" key="5">
    <source>
        <dbReference type="EMBL" id="GBG14799.1"/>
    </source>
</evidence>
<name>A0A2R5FAF0_9PROT</name>
<feature type="binding site" evidence="3">
    <location>
        <position position="301"/>
    </location>
    <ligand>
        <name>Mg(2+)</name>
        <dbReference type="ChEBI" id="CHEBI:18420"/>
        <label>1</label>
    </ligand>
</feature>
<evidence type="ECO:0000256" key="4">
    <source>
        <dbReference type="SAM" id="Coils"/>
    </source>
</evidence>
<dbReference type="AlphaFoldDB" id="A0A2R5FAF0"/>
<feature type="binding site" evidence="3">
    <location>
        <position position="81"/>
    </location>
    <ligand>
        <name>Mg(2+)</name>
        <dbReference type="ChEBI" id="CHEBI:18420"/>
        <label>1</label>
    </ligand>
</feature>
<reference evidence="5 6" key="1">
    <citation type="journal article" date="2018" name="Environ. Microbiol.">
        <title>Isolation and genomic characterization of Novimethylophilus kurashikiensis gen. nov. sp. nov., a new lanthanide-dependent methylotrophic species of Methylophilaceae.</title>
        <authorList>
            <person name="Lv H."/>
            <person name="Sahin N."/>
            <person name="Tani A."/>
        </authorList>
    </citation>
    <scope>NUCLEOTIDE SEQUENCE [LARGE SCALE GENOMIC DNA]</scope>
    <source>
        <strain evidence="5 6">La2-4</strain>
    </source>
</reference>
<evidence type="ECO:0000256" key="2">
    <source>
        <dbReference type="ARBA" id="ARBA00022801"/>
    </source>
</evidence>
<organism evidence="5 6">
    <name type="scientific">Novimethylophilus kurashikiensis</name>
    <dbReference type="NCBI Taxonomy" id="1825523"/>
    <lineage>
        <taxon>Bacteria</taxon>
        <taxon>Pseudomonadati</taxon>
        <taxon>Pseudomonadota</taxon>
        <taxon>Betaproteobacteria</taxon>
        <taxon>Nitrosomonadales</taxon>
        <taxon>Methylophilaceae</taxon>
        <taxon>Novimethylophilus</taxon>
    </lineage>
</organism>
<keyword evidence="3" id="KW-0460">Magnesium</keyword>
<dbReference type="GO" id="GO:0016787">
    <property type="term" value="F:hydrolase activity"/>
    <property type="evidence" value="ECO:0007669"/>
    <property type="project" value="UniProtKB-KW"/>
</dbReference>
<comment type="cofactor">
    <cofactor evidence="3">
        <name>Mg(2+)</name>
        <dbReference type="ChEBI" id="CHEBI:18420"/>
    </cofactor>
    <text evidence="3">Binds 2 magnesium ions per subunit.</text>
</comment>
<dbReference type="Gene3D" id="1.10.4080.10">
    <property type="entry name" value="ADP-ribosylation/Crystallin J1"/>
    <property type="match status" value="1"/>
</dbReference>
<dbReference type="InterPro" id="IPR050792">
    <property type="entry name" value="ADP-ribosylglycohydrolase"/>
</dbReference>
<dbReference type="InterPro" id="IPR036705">
    <property type="entry name" value="Ribosyl_crysJ1_sf"/>
</dbReference>
<dbReference type="Proteomes" id="UP000245081">
    <property type="component" value="Unassembled WGS sequence"/>
</dbReference>
<dbReference type="SUPFAM" id="SSF101478">
    <property type="entry name" value="ADP-ribosylglycohydrolase"/>
    <property type="match status" value="1"/>
</dbReference>
<keyword evidence="2" id="KW-0378">Hydrolase</keyword>
<evidence type="ECO:0000256" key="1">
    <source>
        <dbReference type="ARBA" id="ARBA00010702"/>
    </source>
</evidence>
<dbReference type="PANTHER" id="PTHR16222">
    <property type="entry name" value="ADP-RIBOSYLGLYCOHYDROLASE"/>
    <property type="match status" value="1"/>
</dbReference>
<protein>
    <recommendedName>
        <fullName evidence="7">ADP-ribosylglycohydrolase</fullName>
    </recommendedName>
</protein>
<dbReference type="InterPro" id="IPR005502">
    <property type="entry name" value="Ribosyl_crysJ1"/>
</dbReference>
<feature type="coiled-coil region" evidence="4">
    <location>
        <begin position="226"/>
        <end position="253"/>
    </location>
</feature>
<proteinExistence type="inferred from homology"/>
<evidence type="ECO:0000256" key="3">
    <source>
        <dbReference type="PIRSR" id="PIRSR605502-1"/>
    </source>
</evidence>
<dbReference type="Pfam" id="PF03747">
    <property type="entry name" value="ADP_ribosyl_GH"/>
    <property type="match status" value="1"/>
</dbReference>
<feature type="binding site" evidence="3">
    <location>
        <position position="80"/>
    </location>
    <ligand>
        <name>Mg(2+)</name>
        <dbReference type="ChEBI" id="CHEBI:18420"/>
        <label>1</label>
    </ligand>
</feature>
<dbReference type="RefSeq" id="WP_181376267.1">
    <property type="nucleotide sequence ID" value="NZ_BDOQ01000010.1"/>
</dbReference>
<dbReference type="PANTHER" id="PTHR16222:SF24">
    <property type="entry name" value="ADP-RIBOSYLHYDROLASE ARH3"/>
    <property type="match status" value="1"/>
</dbReference>
<evidence type="ECO:0008006" key="7">
    <source>
        <dbReference type="Google" id="ProtNLM"/>
    </source>
</evidence>
<feature type="binding site" evidence="3">
    <location>
        <position position="300"/>
    </location>
    <ligand>
        <name>Mg(2+)</name>
        <dbReference type="ChEBI" id="CHEBI:18420"/>
        <label>1</label>
    </ligand>
</feature>
<dbReference type="GO" id="GO:0046872">
    <property type="term" value="F:metal ion binding"/>
    <property type="evidence" value="ECO:0007669"/>
    <property type="project" value="UniProtKB-KW"/>
</dbReference>
<feature type="binding site" evidence="3">
    <location>
        <position position="298"/>
    </location>
    <ligand>
        <name>Mg(2+)</name>
        <dbReference type="ChEBI" id="CHEBI:18420"/>
        <label>1</label>
    </ligand>
</feature>
<keyword evidence="4" id="KW-0175">Coiled coil</keyword>
<dbReference type="EMBL" id="BDOQ01000010">
    <property type="protein sequence ID" value="GBG14799.1"/>
    <property type="molecule type" value="Genomic_DNA"/>
</dbReference>
<gene>
    <name evidence="5" type="ORF">NMK_2400</name>
</gene>
<feature type="binding site" evidence="3">
    <location>
        <position position="79"/>
    </location>
    <ligand>
        <name>Mg(2+)</name>
        <dbReference type="ChEBI" id="CHEBI:18420"/>
        <label>1</label>
    </ligand>
</feature>
<accession>A0A2R5FAF0</accession>
<comment type="caution">
    <text evidence="5">The sequence shown here is derived from an EMBL/GenBank/DDBJ whole genome shotgun (WGS) entry which is preliminary data.</text>
</comment>
<keyword evidence="6" id="KW-1185">Reference proteome</keyword>